<evidence type="ECO:0000313" key="2">
    <source>
        <dbReference type="EMBL" id="GAA4317881.1"/>
    </source>
</evidence>
<name>A0ABP8G5R1_9SPHI</name>
<dbReference type="PROSITE" id="PS51257">
    <property type="entry name" value="PROKAR_LIPOPROTEIN"/>
    <property type="match status" value="1"/>
</dbReference>
<dbReference type="SUPFAM" id="SSF82153">
    <property type="entry name" value="FAS1 domain"/>
    <property type="match status" value="2"/>
</dbReference>
<dbReference type="RefSeq" id="WP_345210470.1">
    <property type="nucleotide sequence ID" value="NZ_BAABFT010000003.1"/>
</dbReference>
<feature type="domain" description="FAS1" evidence="1">
    <location>
        <begin position="207"/>
        <end position="418"/>
    </location>
</feature>
<dbReference type="Gene3D" id="2.30.180.10">
    <property type="entry name" value="FAS1 domain"/>
    <property type="match status" value="2"/>
</dbReference>
<evidence type="ECO:0000313" key="3">
    <source>
        <dbReference type="Proteomes" id="UP001500582"/>
    </source>
</evidence>
<dbReference type="PANTHER" id="PTHR10900">
    <property type="entry name" value="PERIOSTIN-RELATED"/>
    <property type="match status" value="1"/>
</dbReference>
<organism evidence="2 3">
    <name type="scientific">Mucilaginibacter gynuensis</name>
    <dbReference type="NCBI Taxonomy" id="1302236"/>
    <lineage>
        <taxon>Bacteria</taxon>
        <taxon>Pseudomonadati</taxon>
        <taxon>Bacteroidota</taxon>
        <taxon>Sphingobacteriia</taxon>
        <taxon>Sphingobacteriales</taxon>
        <taxon>Sphingobacteriaceae</taxon>
        <taxon>Mucilaginibacter</taxon>
    </lineage>
</organism>
<dbReference type="InterPro" id="IPR000782">
    <property type="entry name" value="FAS1_domain"/>
</dbReference>
<reference evidence="3" key="1">
    <citation type="journal article" date="2019" name="Int. J. Syst. Evol. Microbiol.">
        <title>The Global Catalogue of Microorganisms (GCM) 10K type strain sequencing project: providing services to taxonomists for standard genome sequencing and annotation.</title>
        <authorList>
            <consortium name="The Broad Institute Genomics Platform"/>
            <consortium name="The Broad Institute Genome Sequencing Center for Infectious Disease"/>
            <person name="Wu L."/>
            <person name="Ma J."/>
        </authorList>
    </citation>
    <scope>NUCLEOTIDE SEQUENCE [LARGE SCALE GENOMIC DNA]</scope>
    <source>
        <strain evidence="3">JCM 17705</strain>
    </source>
</reference>
<dbReference type="EMBL" id="BAABFT010000003">
    <property type="protein sequence ID" value="GAA4317881.1"/>
    <property type="molecule type" value="Genomic_DNA"/>
</dbReference>
<dbReference type="PROSITE" id="PS50213">
    <property type="entry name" value="FAS1"/>
    <property type="match status" value="2"/>
</dbReference>
<gene>
    <name evidence="2" type="ORF">GCM10023149_15660</name>
</gene>
<comment type="caution">
    <text evidence="2">The sequence shown here is derived from an EMBL/GenBank/DDBJ whole genome shotgun (WGS) entry which is preliminary data.</text>
</comment>
<accession>A0ABP8G5R1</accession>
<dbReference type="InterPro" id="IPR050904">
    <property type="entry name" value="Adhesion/Biosynth-related"/>
</dbReference>
<evidence type="ECO:0000259" key="1">
    <source>
        <dbReference type="PROSITE" id="PS50213"/>
    </source>
</evidence>
<proteinExistence type="predicted"/>
<dbReference type="Proteomes" id="UP001500582">
    <property type="component" value="Unassembled WGS sequence"/>
</dbReference>
<feature type="domain" description="FAS1" evidence="1">
    <location>
        <begin position="47"/>
        <end position="203"/>
    </location>
</feature>
<protein>
    <recommendedName>
        <fullName evidence="1">FAS1 domain-containing protein</fullName>
    </recommendedName>
</protein>
<dbReference type="PANTHER" id="PTHR10900:SF77">
    <property type="entry name" value="FI19380P1"/>
    <property type="match status" value="1"/>
</dbReference>
<dbReference type="Pfam" id="PF02469">
    <property type="entry name" value="Fasciclin"/>
    <property type="match status" value="1"/>
</dbReference>
<keyword evidence="3" id="KW-1185">Reference proteome</keyword>
<dbReference type="InterPro" id="IPR036378">
    <property type="entry name" value="FAS1_dom_sf"/>
</dbReference>
<sequence length="425" mass="47516">MSYKTEKMNIKILALCLLVLILASCTKKEFQPEVEGAPIPAEDIESIKFTVKQVLEASPYTLFKAAWKRSDMDSIINKRGVDAPLTLLVPTDAAFLADGLTLEVINNTTPAMLDSLLLYHTLSQATTPHTLSSRDDNTSVFTLLENPYLKARPFENVYTPDRYFYKQYMKVKGNELFLNGKKSGSAAITQAKNGVLWPVDHVLHKPTKSIMQVLQEDSRFSMYLEIMTKTDMLWDEAMMGVYQRPSYFQDGLIVTDNPYSISYAISFTSVFVPTNEAFRAAGFNSVDDLMALNNRNPLPYFDWDTFEAVGTGYATDTLLTMHRWGRLFKQQDAFGYGKDNPDAFYSNDLNNTLLANYALSSSGYTGTIPILYVPLDFGADGGGRVTVKVKGSEKEAATVIEADINTLMGPVHVVNRLMPPKGFKY</sequence>